<evidence type="ECO:0000256" key="2">
    <source>
        <dbReference type="ARBA" id="ARBA00022803"/>
    </source>
</evidence>
<dbReference type="PROSITE" id="PS50005">
    <property type="entry name" value="TPR"/>
    <property type="match status" value="2"/>
</dbReference>
<feature type="repeat" description="TPR" evidence="3">
    <location>
        <begin position="201"/>
        <end position="234"/>
    </location>
</feature>
<dbReference type="SMART" id="SM00028">
    <property type="entry name" value="TPR"/>
    <property type="match status" value="2"/>
</dbReference>
<evidence type="ECO:0000256" key="1">
    <source>
        <dbReference type="ARBA" id="ARBA00022737"/>
    </source>
</evidence>
<dbReference type="InterPro" id="IPR036869">
    <property type="entry name" value="J_dom_sf"/>
</dbReference>
<feature type="region of interest" description="Disordered" evidence="4">
    <location>
        <begin position="173"/>
        <end position="202"/>
    </location>
</feature>
<dbReference type="PROSITE" id="PS50076">
    <property type="entry name" value="DNAJ_2"/>
    <property type="match status" value="1"/>
</dbReference>
<dbReference type="PANTHER" id="PTHR45188">
    <property type="entry name" value="DNAJ PROTEIN P58IPK HOMOLOG"/>
    <property type="match status" value="1"/>
</dbReference>
<dbReference type="PANTHER" id="PTHR45188:SF2">
    <property type="entry name" value="DNAJ HOMOLOG SUBFAMILY C MEMBER 7"/>
    <property type="match status" value="1"/>
</dbReference>
<dbReference type="Proteomes" id="UP001476950">
    <property type="component" value="Unassembled WGS sequence"/>
</dbReference>
<dbReference type="SUPFAM" id="SSF48452">
    <property type="entry name" value="TPR-like"/>
    <property type="match status" value="1"/>
</dbReference>
<protein>
    <submittedName>
        <fullName evidence="6">DnaJ domain-containing protein</fullName>
    </submittedName>
</protein>
<dbReference type="InterPro" id="IPR011990">
    <property type="entry name" value="TPR-like_helical_dom_sf"/>
</dbReference>
<proteinExistence type="predicted"/>
<dbReference type="EMBL" id="JAMPLM010000002">
    <property type="protein sequence ID" value="MEP1057385.1"/>
    <property type="molecule type" value="Genomic_DNA"/>
</dbReference>
<sequence length="324" mass="35715">MSFQIERGLFLLDFTDNHAILGVAVDAEIKDIRKRYLKIARRLHPDSAASETEAARQQASELLSKLVNPAWEKLSQERDRSEYMIMLKLKGQQGLRQQSELELGNLAKQLSTTANPDHFYATSLKDLASRQYEELDQMLEITAQLSELNLVYLMRKESTGELKTGEKKVLYTGSNIPDSGVGVRSSQASAPAPPPPRESQADQYYRRAESYVAKSNFAQATLELRDALQADPNNSRCHSLMGMIYLKQNQGTMAKIHFNKALQLDPEDPMAQQGKQQLEGAQNPASKGAGTAAKAKASPPKATSAKKDDKSGGGLFGLFGGKKK</sequence>
<evidence type="ECO:0000259" key="5">
    <source>
        <dbReference type="PROSITE" id="PS50076"/>
    </source>
</evidence>
<evidence type="ECO:0000256" key="3">
    <source>
        <dbReference type="PROSITE-ProRule" id="PRU00339"/>
    </source>
</evidence>
<dbReference type="Gene3D" id="1.10.287.110">
    <property type="entry name" value="DnaJ domain"/>
    <property type="match status" value="1"/>
</dbReference>
<comment type="caution">
    <text evidence="6">The sequence shown here is derived from an EMBL/GenBank/DDBJ whole genome shotgun (WGS) entry which is preliminary data.</text>
</comment>
<keyword evidence="7" id="KW-1185">Reference proteome</keyword>
<dbReference type="SMART" id="SM00271">
    <property type="entry name" value="DnaJ"/>
    <property type="match status" value="1"/>
</dbReference>
<gene>
    <name evidence="6" type="ORF">NDI38_02985</name>
</gene>
<dbReference type="SUPFAM" id="SSF46565">
    <property type="entry name" value="Chaperone J-domain"/>
    <property type="match status" value="1"/>
</dbReference>
<evidence type="ECO:0000256" key="4">
    <source>
        <dbReference type="SAM" id="MobiDB-lite"/>
    </source>
</evidence>
<dbReference type="Pfam" id="PF14559">
    <property type="entry name" value="TPR_19"/>
    <property type="match status" value="1"/>
</dbReference>
<feature type="region of interest" description="Disordered" evidence="4">
    <location>
        <begin position="269"/>
        <end position="324"/>
    </location>
</feature>
<feature type="compositionally biased region" description="Gly residues" evidence="4">
    <location>
        <begin position="312"/>
        <end position="324"/>
    </location>
</feature>
<dbReference type="Pfam" id="PF00226">
    <property type="entry name" value="DnaJ"/>
    <property type="match status" value="1"/>
</dbReference>
<evidence type="ECO:0000313" key="7">
    <source>
        <dbReference type="Proteomes" id="UP001476950"/>
    </source>
</evidence>
<dbReference type="InterPro" id="IPR001623">
    <property type="entry name" value="DnaJ_domain"/>
</dbReference>
<dbReference type="InterPro" id="IPR019734">
    <property type="entry name" value="TPR_rpt"/>
</dbReference>
<feature type="compositionally biased region" description="Low complexity" evidence="4">
    <location>
        <begin position="284"/>
        <end position="303"/>
    </location>
</feature>
<name>A0ABV0KDW6_9CYAN</name>
<feature type="domain" description="J" evidence="5">
    <location>
        <begin position="16"/>
        <end position="87"/>
    </location>
</feature>
<dbReference type="RefSeq" id="WP_190450350.1">
    <property type="nucleotide sequence ID" value="NZ_JAMPLM010000002.1"/>
</dbReference>
<keyword evidence="2 3" id="KW-0802">TPR repeat</keyword>
<dbReference type="PRINTS" id="PR00625">
    <property type="entry name" value="JDOMAIN"/>
</dbReference>
<organism evidence="6 7">
    <name type="scientific">Stenomitos frigidus AS-A4</name>
    <dbReference type="NCBI Taxonomy" id="2933935"/>
    <lineage>
        <taxon>Bacteria</taxon>
        <taxon>Bacillati</taxon>
        <taxon>Cyanobacteriota</taxon>
        <taxon>Cyanophyceae</taxon>
        <taxon>Leptolyngbyales</taxon>
        <taxon>Leptolyngbyaceae</taxon>
        <taxon>Stenomitos</taxon>
    </lineage>
</organism>
<keyword evidence="1" id="KW-0677">Repeat</keyword>
<accession>A0ABV0KDW6</accession>
<reference evidence="6 7" key="1">
    <citation type="submission" date="2022-04" db="EMBL/GenBank/DDBJ databases">
        <title>Positive selection, recombination, and allopatry shape intraspecific diversity of widespread and dominant cyanobacteria.</title>
        <authorList>
            <person name="Wei J."/>
            <person name="Shu W."/>
            <person name="Hu C."/>
        </authorList>
    </citation>
    <scope>NUCLEOTIDE SEQUENCE [LARGE SCALE GENOMIC DNA]</scope>
    <source>
        <strain evidence="6 7">AS-A4</strain>
    </source>
</reference>
<evidence type="ECO:0000313" key="6">
    <source>
        <dbReference type="EMBL" id="MEP1057385.1"/>
    </source>
</evidence>
<dbReference type="CDD" id="cd06257">
    <property type="entry name" value="DnaJ"/>
    <property type="match status" value="1"/>
</dbReference>
<feature type="repeat" description="TPR" evidence="3">
    <location>
        <begin position="235"/>
        <end position="268"/>
    </location>
</feature>
<dbReference type="Gene3D" id="1.25.40.10">
    <property type="entry name" value="Tetratricopeptide repeat domain"/>
    <property type="match status" value="1"/>
</dbReference>